<evidence type="ECO:0000256" key="14">
    <source>
        <dbReference type="ARBA" id="ARBA00022843"/>
    </source>
</evidence>
<evidence type="ECO:0000256" key="20">
    <source>
        <dbReference type="ARBA" id="ARBA00071435"/>
    </source>
</evidence>
<evidence type="ECO:0000256" key="5">
    <source>
        <dbReference type="ARBA" id="ARBA00012483"/>
    </source>
</evidence>
<dbReference type="GO" id="GO:0061630">
    <property type="term" value="F:ubiquitin protein ligase activity"/>
    <property type="evidence" value="ECO:0007669"/>
    <property type="project" value="UniProtKB-EC"/>
</dbReference>
<sequence length="750" mass="82036">MSKSPEVKDDLMECPLCMEPLEIDDVNFFPCTCGYQICRFCWHRIRTDENGLCPACRKSYPEDPAVYTPLSQEELQRIKNEKKQKQNEKKQKTTENRKHLSSVRVVQRNLLFVVGLSQRLADPEVLKRSEYFGRFGKIHKVVINSSTSYAGSQGPSASAYVTYIRSEDALRAIQCVNNVVVDGRTLKASLGTTKYCSHFLKSMQCPKPDCMYLHELGDEAASFTKEEMQAGKHQEYEQKLLQDLYKMNPNSLQTTAVCGDKPKSKANSLHRSDSSSKDGWLPGKTTNELSSDHRKSPPLDGSDYKQLTPEGPEPDLGHNPEPTFSPFSSNCDIRSPSNRVPDVVSIDNNETSRLLPSADSPSPPPDHSKPSMAVPNSISGPMACSPFEAASAESQSLFSDNSNFRHPNPLPSGQNSFPSLPHSTSGWPTTLEPQSLFTSDTMPVSSSTDWQAAFGFGSSKQPQEDDLGFDPFDVTRRALADLIEKELCVGDSSLSPNSFPHRAHRPLLNKGLCPPDGLTCCSATSTSSPFRQSWNGSTSSHSNFPLNHTVSGGVSTSHCSFLELRVLPGHHSAGQGGFPITENNSGGKGVNVKDWQDGLRALLPNININFEGLPSSSSSQSSSSSWLKHTGPPGGSGSVSHSLCWNSPTSWMDPAIITGIPSSSNLDCLHDGNPPHWLKSLQTLTDMDTSFSSASKNGPFRSQPIPPRPGRVHYPGHGSQFHSPPPGFQMAFRPTKTQADFLQSATMDHH</sequence>
<evidence type="ECO:0000256" key="21">
    <source>
        <dbReference type="ARBA" id="ARBA00075062"/>
    </source>
</evidence>
<evidence type="ECO:0000256" key="7">
    <source>
        <dbReference type="ARBA" id="ARBA00022490"/>
    </source>
</evidence>
<dbReference type="GO" id="GO:0005634">
    <property type="term" value="C:nucleus"/>
    <property type="evidence" value="ECO:0007669"/>
    <property type="project" value="UniProtKB-SubCell"/>
</dbReference>
<evidence type="ECO:0000256" key="23">
    <source>
        <dbReference type="ARBA" id="ARBA00083547"/>
    </source>
</evidence>
<dbReference type="PANTHER" id="PTHR12603">
    <property type="entry name" value="CCR4-NOT TRANSCRIPTION COMPLEX RELATED"/>
    <property type="match status" value="1"/>
</dbReference>
<dbReference type="CDD" id="cd16618">
    <property type="entry name" value="mRING-HC-C4C4_CNOT4"/>
    <property type="match status" value="1"/>
</dbReference>
<evidence type="ECO:0000256" key="2">
    <source>
        <dbReference type="ARBA" id="ARBA00004123"/>
    </source>
</evidence>
<dbReference type="Gene3D" id="3.30.70.330">
    <property type="match status" value="1"/>
</dbReference>
<dbReference type="FunFam" id="3.30.70.330:FF:000044">
    <property type="entry name" value="Putative ccr4-not transcription complex subunit 4"/>
    <property type="match status" value="1"/>
</dbReference>
<dbReference type="PROSITE" id="PS50089">
    <property type="entry name" value="ZF_RING_2"/>
    <property type="match status" value="1"/>
</dbReference>
<dbReference type="InterPro" id="IPR013083">
    <property type="entry name" value="Znf_RING/FYVE/PHD"/>
</dbReference>
<dbReference type="PANTHER" id="PTHR12603:SF0">
    <property type="entry name" value="CCR4-NOT TRANSCRIPTION COMPLEX SUBUNIT 4"/>
    <property type="match status" value="1"/>
</dbReference>
<evidence type="ECO:0000313" key="31">
    <source>
        <dbReference type="Proteomes" id="UP000515145"/>
    </source>
</evidence>
<evidence type="ECO:0000259" key="28">
    <source>
        <dbReference type="PROSITE" id="PS50089"/>
    </source>
</evidence>
<dbReference type="InterPro" id="IPR035979">
    <property type="entry name" value="RBD_domain_sf"/>
</dbReference>
<keyword evidence="14" id="KW-0832">Ubl conjugation</keyword>
<accession>A0A6P7HWW8</accession>
<evidence type="ECO:0000256" key="22">
    <source>
        <dbReference type="ARBA" id="ARBA00077837"/>
    </source>
</evidence>
<feature type="compositionally biased region" description="Polar residues" evidence="27">
    <location>
        <begin position="325"/>
        <end position="338"/>
    </location>
</feature>
<keyword evidence="17" id="KW-0539">Nucleus</keyword>
<feature type="domain" description="RING-type" evidence="28">
    <location>
        <begin position="14"/>
        <end position="57"/>
    </location>
</feature>
<dbReference type="Gene3D" id="3.30.40.10">
    <property type="entry name" value="Zinc/RING finger domain, C3HC4 (zinc finger)"/>
    <property type="match status" value="1"/>
</dbReference>
<dbReference type="InterPro" id="IPR003954">
    <property type="entry name" value="RRM_euk-type"/>
</dbReference>
<keyword evidence="31" id="KW-1185">Reference proteome</keyword>
<proteinExistence type="predicted"/>
<dbReference type="CDD" id="cd12438">
    <property type="entry name" value="RRM_CNOT4"/>
    <property type="match status" value="1"/>
</dbReference>
<dbReference type="GeneID" id="114431651"/>
<feature type="region of interest" description="Disordered" evidence="27">
    <location>
        <begin position="79"/>
        <end position="98"/>
    </location>
</feature>
<keyword evidence="10 26" id="KW-0479">Metal-binding</keyword>
<comment type="subunit">
    <text evidence="19">Interacts with CNOT1 via its C-terminus but does not stably associate with the CCR4-NOT complex. Interacts (via RING domain) with UBE2D2. Interacts with ABCE1, PINK1 and PELO.</text>
</comment>
<evidence type="ECO:0000256" key="18">
    <source>
        <dbReference type="ARBA" id="ARBA00057081"/>
    </source>
</evidence>
<evidence type="ECO:0000313" key="33">
    <source>
        <dbReference type="RefSeq" id="XP_028255027.1"/>
    </source>
</evidence>
<dbReference type="InterPro" id="IPR039515">
    <property type="entry name" value="NOT4_mRING-HC-C4C4"/>
</dbReference>
<dbReference type="InterPro" id="IPR039780">
    <property type="entry name" value="Mot2"/>
</dbReference>
<keyword evidence="15 25" id="KW-0694">RNA-binding</keyword>
<dbReference type="Pfam" id="PF00076">
    <property type="entry name" value="RRM_1"/>
    <property type="match status" value="1"/>
</dbReference>
<keyword evidence="7" id="KW-0963">Cytoplasm</keyword>
<evidence type="ECO:0000256" key="19">
    <source>
        <dbReference type="ARBA" id="ARBA00062432"/>
    </source>
</evidence>
<evidence type="ECO:0000259" key="30">
    <source>
        <dbReference type="PROSITE" id="PS50103"/>
    </source>
</evidence>
<dbReference type="GO" id="GO:0008270">
    <property type="term" value="F:zinc ion binding"/>
    <property type="evidence" value="ECO:0007669"/>
    <property type="project" value="UniProtKB-KW"/>
</dbReference>
<evidence type="ECO:0000256" key="27">
    <source>
        <dbReference type="SAM" id="MobiDB-lite"/>
    </source>
</evidence>
<feature type="region of interest" description="Disordered" evidence="27">
    <location>
        <begin position="394"/>
        <end position="444"/>
    </location>
</feature>
<dbReference type="PROSITE" id="PS50103">
    <property type="entry name" value="ZF_C3H1"/>
    <property type="match status" value="1"/>
</dbReference>
<dbReference type="AlphaFoldDB" id="A0A6P7HWW8"/>
<dbReference type="InterPro" id="IPR034261">
    <property type="entry name" value="CNOT4_RRM"/>
</dbReference>
<dbReference type="SUPFAM" id="SSF57850">
    <property type="entry name" value="RING/U-box"/>
    <property type="match status" value="1"/>
</dbReference>
<dbReference type="Proteomes" id="UP000515145">
    <property type="component" value="Chromosome 2"/>
</dbReference>
<dbReference type="GO" id="GO:0016567">
    <property type="term" value="P:protein ubiquitination"/>
    <property type="evidence" value="ECO:0007669"/>
    <property type="project" value="TreeGrafter"/>
</dbReference>
<evidence type="ECO:0000313" key="32">
    <source>
        <dbReference type="RefSeq" id="XP_028255026.1"/>
    </source>
</evidence>
<evidence type="ECO:0000256" key="10">
    <source>
        <dbReference type="ARBA" id="ARBA00022723"/>
    </source>
</evidence>
<dbReference type="InterPro" id="IPR000571">
    <property type="entry name" value="Znf_CCCH"/>
</dbReference>
<feature type="zinc finger region" description="C3H1-type" evidence="26">
    <location>
        <begin position="190"/>
        <end position="217"/>
    </location>
</feature>
<dbReference type="GO" id="GO:0030014">
    <property type="term" value="C:CCR4-NOT complex"/>
    <property type="evidence" value="ECO:0007669"/>
    <property type="project" value="InterPro"/>
</dbReference>
<reference evidence="32 33" key="1">
    <citation type="submission" date="2025-04" db="UniProtKB">
        <authorList>
            <consortium name="RefSeq"/>
        </authorList>
    </citation>
    <scope>IDENTIFICATION</scope>
</reference>
<keyword evidence="12" id="KW-0833">Ubl conjugation pathway</keyword>
<dbReference type="SMART" id="SM00361">
    <property type="entry name" value="RRM_1"/>
    <property type="match status" value="1"/>
</dbReference>
<dbReference type="GO" id="GO:0003723">
    <property type="term" value="F:RNA binding"/>
    <property type="evidence" value="ECO:0007669"/>
    <property type="project" value="UniProtKB-UniRule"/>
</dbReference>
<evidence type="ECO:0000256" key="15">
    <source>
        <dbReference type="ARBA" id="ARBA00022884"/>
    </source>
</evidence>
<dbReference type="EC" id="2.3.2.27" evidence="5"/>
<evidence type="ECO:0000256" key="25">
    <source>
        <dbReference type="PROSITE-ProRule" id="PRU00176"/>
    </source>
</evidence>
<name>A0A6P7HWW8_9TELE</name>
<dbReference type="Pfam" id="PF14570">
    <property type="entry name" value="zf-RING_4"/>
    <property type="match status" value="1"/>
</dbReference>
<evidence type="ECO:0000256" key="1">
    <source>
        <dbReference type="ARBA" id="ARBA00000900"/>
    </source>
</evidence>
<keyword evidence="13 26" id="KW-0862">Zinc</keyword>
<dbReference type="PROSITE" id="PS50102">
    <property type="entry name" value="RRM"/>
    <property type="match status" value="1"/>
</dbReference>
<dbReference type="InterPro" id="IPR000504">
    <property type="entry name" value="RRM_dom"/>
</dbReference>
<evidence type="ECO:0000256" key="6">
    <source>
        <dbReference type="ARBA" id="ARBA00022481"/>
    </source>
</evidence>
<dbReference type="RefSeq" id="XP_028255026.1">
    <property type="nucleotide sequence ID" value="XM_028399225.1"/>
</dbReference>
<feature type="region of interest" description="Disordered" evidence="27">
    <location>
        <begin position="253"/>
        <end position="380"/>
    </location>
</feature>
<organism evidence="31 33">
    <name type="scientific">Parambassis ranga</name>
    <name type="common">Indian glassy fish</name>
    <dbReference type="NCBI Taxonomy" id="210632"/>
    <lineage>
        <taxon>Eukaryota</taxon>
        <taxon>Metazoa</taxon>
        <taxon>Chordata</taxon>
        <taxon>Craniata</taxon>
        <taxon>Vertebrata</taxon>
        <taxon>Euteleostomi</taxon>
        <taxon>Actinopterygii</taxon>
        <taxon>Neopterygii</taxon>
        <taxon>Teleostei</taxon>
        <taxon>Neoteleostei</taxon>
        <taxon>Acanthomorphata</taxon>
        <taxon>Ovalentaria</taxon>
        <taxon>Ambassidae</taxon>
        <taxon>Parambassis</taxon>
    </lineage>
</organism>
<evidence type="ECO:0000256" key="17">
    <source>
        <dbReference type="ARBA" id="ARBA00023242"/>
    </source>
</evidence>
<evidence type="ECO:0000256" key="24">
    <source>
        <dbReference type="ARBA" id="ARBA00083942"/>
    </source>
</evidence>
<keyword evidence="8" id="KW-0597">Phosphoprotein</keyword>
<dbReference type="RefSeq" id="XP_028255027.1">
    <property type="nucleotide sequence ID" value="XM_028399226.1"/>
</dbReference>
<evidence type="ECO:0000256" key="13">
    <source>
        <dbReference type="ARBA" id="ARBA00022833"/>
    </source>
</evidence>
<evidence type="ECO:0000256" key="11">
    <source>
        <dbReference type="ARBA" id="ARBA00022771"/>
    </source>
</evidence>
<evidence type="ECO:0000256" key="26">
    <source>
        <dbReference type="PROSITE-ProRule" id="PRU00723"/>
    </source>
</evidence>
<evidence type="ECO:0000256" key="3">
    <source>
        <dbReference type="ARBA" id="ARBA00004496"/>
    </source>
</evidence>
<dbReference type="OrthoDB" id="1923159at2759"/>
<keyword evidence="6" id="KW-0488">Methylation</keyword>
<feature type="domain" description="C3H1-type" evidence="30">
    <location>
        <begin position="190"/>
        <end position="217"/>
    </location>
</feature>
<protein>
    <recommendedName>
        <fullName evidence="20">CCR4-NOT transcription complex subunit 4</fullName>
        <ecNumber evidence="5">2.3.2.27</ecNumber>
    </recommendedName>
    <alternativeName>
        <fullName evidence="23">CCR4-associated factor 4</fullName>
    </alternativeName>
    <alternativeName>
        <fullName evidence="24">E3 ubiquitin-protein ligase CNOT4</fullName>
    </alternativeName>
    <alternativeName>
        <fullName evidence="21">Potential transcriptional repressor NOT4Hp</fullName>
    </alternativeName>
    <alternativeName>
        <fullName evidence="22">RING-type E3 ubiquitin transferase CNOT4</fullName>
    </alternativeName>
</protein>
<comment type="function">
    <text evidence="18">Has E3 ubiquitin ligase activity, promoting ubiquitination and degradation of target proteins. Involved in activation of the JAK/STAT pathway. Catalyzes ubiquitination of methylated RBM15. Plays a role in quality control of translation of mitochondrial outer membrane-localized mRNA. As part of the PINK1-regulated signaling, upon mitochondria damage, ubiquitinates ABCE1 and thereby recruits autophagy receptors to the mitochondrial outer membrane to initiate mitophagy.</text>
</comment>
<keyword evidence="9" id="KW-0808">Transferase</keyword>
<keyword evidence="16" id="KW-0175">Coiled coil</keyword>
<evidence type="ECO:0000256" key="9">
    <source>
        <dbReference type="ARBA" id="ARBA00022679"/>
    </source>
</evidence>
<evidence type="ECO:0000256" key="4">
    <source>
        <dbReference type="ARBA" id="ARBA00004906"/>
    </source>
</evidence>
<feature type="region of interest" description="Disordered" evidence="27">
    <location>
        <begin position="619"/>
        <end position="640"/>
    </location>
</feature>
<evidence type="ECO:0000256" key="16">
    <source>
        <dbReference type="ARBA" id="ARBA00023054"/>
    </source>
</evidence>
<evidence type="ECO:0000256" key="8">
    <source>
        <dbReference type="ARBA" id="ARBA00022553"/>
    </source>
</evidence>
<comment type="catalytic activity">
    <reaction evidence="1">
        <text>S-ubiquitinyl-[E2 ubiquitin-conjugating enzyme]-L-cysteine + [acceptor protein]-L-lysine = [E2 ubiquitin-conjugating enzyme]-L-cysteine + N(6)-ubiquitinyl-[acceptor protein]-L-lysine.</text>
        <dbReference type="EC" id="2.3.2.27"/>
    </reaction>
</comment>
<dbReference type="CTD" id="394144"/>
<dbReference type="InterPro" id="IPR012677">
    <property type="entry name" value="Nucleotide-bd_a/b_plait_sf"/>
</dbReference>
<dbReference type="GO" id="GO:0005829">
    <property type="term" value="C:cytosol"/>
    <property type="evidence" value="ECO:0007669"/>
    <property type="project" value="UniProtKB-ARBA"/>
</dbReference>
<comment type="subcellular location">
    <subcellularLocation>
        <location evidence="3">Cytoplasm</location>
    </subcellularLocation>
    <subcellularLocation>
        <location evidence="2">Nucleus</location>
    </subcellularLocation>
</comment>
<evidence type="ECO:0000256" key="12">
    <source>
        <dbReference type="ARBA" id="ARBA00022786"/>
    </source>
</evidence>
<dbReference type="FunFam" id="3.30.40.10:FF:000006">
    <property type="entry name" value="CCR4-NOT transcription complex subunit 4"/>
    <property type="match status" value="1"/>
</dbReference>
<gene>
    <name evidence="32 33" type="primary">LOC114431651</name>
</gene>
<comment type="pathway">
    <text evidence="4">Protein modification; protein ubiquitination.</text>
</comment>
<feature type="domain" description="RRM" evidence="29">
    <location>
        <begin position="109"/>
        <end position="193"/>
    </location>
</feature>
<evidence type="ECO:0000259" key="29">
    <source>
        <dbReference type="PROSITE" id="PS50102"/>
    </source>
</evidence>
<keyword evidence="11 26" id="KW-0863">Zinc-finger</keyword>
<dbReference type="SUPFAM" id="SSF54928">
    <property type="entry name" value="RNA-binding domain, RBD"/>
    <property type="match status" value="1"/>
</dbReference>
<dbReference type="InterPro" id="IPR001841">
    <property type="entry name" value="Znf_RING"/>
</dbReference>